<comment type="caution">
    <text evidence="5">The sequence shown here is derived from an EMBL/GenBank/DDBJ whole genome shotgun (WGS) entry which is preliminary data.</text>
</comment>
<reference evidence="5 6" key="1">
    <citation type="submission" date="2017-02" db="EMBL/GenBank/DDBJ databases">
        <title>Natronthermophilus aegyptiacus gen. nov.,sp. nov., an aerobic, extremely halophilic alkalithermophilic archaeon isolated from the athalassohaline Wadi An Natrun, Egypt.</title>
        <authorList>
            <person name="Zhao B."/>
        </authorList>
    </citation>
    <scope>NUCLEOTIDE SEQUENCE [LARGE SCALE GENOMIC DNA]</scope>
    <source>
        <strain evidence="5 6">CGMCC 1.3597</strain>
    </source>
</reference>
<dbReference type="InterPro" id="IPR031803">
    <property type="entry name" value="BAT_GAF/HTH-assoc"/>
</dbReference>
<dbReference type="Pfam" id="PF04967">
    <property type="entry name" value="HTH_10"/>
    <property type="match status" value="1"/>
</dbReference>
<proteinExistence type="predicted"/>
<keyword evidence="6" id="KW-1185">Reference proteome</keyword>
<organism evidence="5 6">
    <name type="scientific">Natronolimnobius baerhuensis</name>
    <dbReference type="NCBI Taxonomy" id="253108"/>
    <lineage>
        <taxon>Archaea</taxon>
        <taxon>Methanobacteriati</taxon>
        <taxon>Methanobacteriota</taxon>
        <taxon>Stenosarchaea group</taxon>
        <taxon>Halobacteria</taxon>
        <taxon>Halobacteriales</taxon>
        <taxon>Natrialbaceae</taxon>
        <taxon>Natronolimnobius</taxon>
    </lineage>
</organism>
<keyword evidence="1" id="KW-0805">Transcription regulation</keyword>
<protein>
    <submittedName>
        <fullName evidence="5">Bacterio-opsin activator</fullName>
    </submittedName>
</protein>
<gene>
    <name evidence="5" type="ORF">B2G88_01780</name>
</gene>
<dbReference type="RefSeq" id="WP_054863688.1">
    <property type="nucleotide sequence ID" value="NZ_MWPH01000001.1"/>
</dbReference>
<accession>A0A202EBF6</accession>
<evidence type="ECO:0000256" key="2">
    <source>
        <dbReference type="ARBA" id="ARBA00023163"/>
    </source>
</evidence>
<dbReference type="PANTHER" id="PTHR34236">
    <property type="entry name" value="DIMETHYL SULFOXIDE REDUCTASE TRANSCRIPTIONAL ACTIVATOR"/>
    <property type="match status" value="1"/>
</dbReference>
<feature type="domain" description="HTH bat-type" evidence="3">
    <location>
        <begin position="160"/>
        <end position="212"/>
    </location>
</feature>
<evidence type="ECO:0000256" key="1">
    <source>
        <dbReference type="ARBA" id="ARBA00023015"/>
    </source>
</evidence>
<evidence type="ECO:0000259" key="3">
    <source>
        <dbReference type="Pfam" id="PF04967"/>
    </source>
</evidence>
<dbReference type="PANTHER" id="PTHR34236:SF1">
    <property type="entry name" value="DIMETHYL SULFOXIDE REDUCTASE TRANSCRIPTIONAL ACTIVATOR"/>
    <property type="match status" value="1"/>
</dbReference>
<sequence>MSLRAEFDVTSPDLILGPTLQAMPSVELTIERQYALDPARPITFCWARCSDRDRLEETLAGDQTVAEFQYIDRTPEQTLVRVRHSDTGVISAYRQWVTVGGQLLECRGTDGIWSFTMRFPDQEAFAQYYEFLEDNGVEFDLHRLAAGAEVETPQPASETLTESQREALVLAFEYGFFSVPRETELSAVAAAFNISEQAVSERLRRGQARVIEEYVLPNSTTLESLNQR</sequence>
<dbReference type="EMBL" id="MWPH01000001">
    <property type="protein sequence ID" value="OVE85579.1"/>
    <property type="molecule type" value="Genomic_DNA"/>
</dbReference>
<feature type="domain" description="Bacterioopsin transcriptional activator GAF and HTH associated" evidence="4">
    <location>
        <begin position="6"/>
        <end position="141"/>
    </location>
</feature>
<evidence type="ECO:0000259" key="4">
    <source>
        <dbReference type="Pfam" id="PF15915"/>
    </source>
</evidence>
<dbReference type="OrthoDB" id="202021at2157"/>
<evidence type="ECO:0000313" key="6">
    <source>
        <dbReference type="Proteomes" id="UP000196084"/>
    </source>
</evidence>
<dbReference type="Proteomes" id="UP000196084">
    <property type="component" value="Unassembled WGS sequence"/>
</dbReference>
<dbReference type="Pfam" id="PF15915">
    <property type="entry name" value="BAT"/>
    <property type="match status" value="1"/>
</dbReference>
<dbReference type="InterPro" id="IPR007050">
    <property type="entry name" value="HTH_bacterioopsin"/>
</dbReference>
<keyword evidence="2" id="KW-0804">Transcription</keyword>
<name>A0A202EBF6_9EURY</name>
<evidence type="ECO:0000313" key="5">
    <source>
        <dbReference type="EMBL" id="OVE85579.1"/>
    </source>
</evidence>
<dbReference type="AlphaFoldDB" id="A0A202EBF6"/>